<dbReference type="SUPFAM" id="SSF81296">
    <property type="entry name" value="E set domains"/>
    <property type="match status" value="2"/>
</dbReference>
<dbReference type="EMBL" id="WNKW01000011">
    <property type="protein sequence ID" value="MTW35394.1"/>
    <property type="molecule type" value="Genomic_DNA"/>
</dbReference>
<dbReference type="Pfam" id="PF03714">
    <property type="entry name" value="PUD"/>
    <property type="match status" value="1"/>
</dbReference>
<name>A0ABW9SXK4_9BURK</name>
<evidence type="ECO:0000256" key="5">
    <source>
        <dbReference type="ARBA" id="ARBA00023965"/>
    </source>
</evidence>
<gene>
    <name evidence="11" type="ORF">GM655_21600</name>
</gene>
<evidence type="ECO:0000259" key="10">
    <source>
        <dbReference type="SMART" id="SM00642"/>
    </source>
</evidence>
<evidence type="ECO:0000256" key="4">
    <source>
        <dbReference type="ARBA" id="ARBA00023295"/>
    </source>
</evidence>
<comment type="similarity">
    <text evidence="1">Belongs to the glycosyl hydrolase 13 family.</text>
</comment>
<dbReference type="PANTHER" id="PTHR43002">
    <property type="entry name" value="GLYCOGEN DEBRANCHING ENZYME"/>
    <property type="match status" value="1"/>
</dbReference>
<dbReference type="SUPFAM" id="SSF49452">
    <property type="entry name" value="Starch-binding domain-like"/>
    <property type="match status" value="1"/>
</dbReference>
<feature type="domain" description="Glycosyl hydrolase family 13 catalytic" evidence="10">
    <location>
        <begin position="449"/>
        <end position="911"/>
    </location>
</feature>
<reference evidence="11 12" key="1">
    <citation type="submission" date="2019-11" db="EMBL/GenBank/DDBJ databases">
        <title>Type strains purchased from KCTC, JCM and DSMZ.</title>
        <authorList>
            <person name="Lu H."/>
        </authorList>
    </citation>
    <scope>NUCLEOTIDE SEQUENCE [LARGE SCALE GENOMIC DNA]</scope>
    <source>
        <strain evidence="11 12">DSM 103461</strain>
    </source>
</reference>
<dbReference type="Proteomes" id="UP000735592">
    <property type="component" value="Unassembled WGS sequence"/>
</dbReference>
<dbReference type="InterPro" id="IPR004193">
    <property type="entry name" value="Glyco_hydro_13_N"/>
</dbReference>
<keyword evidence="3" id="KW-0378">Hydrolase</keyword>
<evidence type="ECO:0000256" key="9">
    <source>
        <dbReference type="SAM" id="SignalP"/>
    </source>
</evidence>
<dbReference type="InterPro" id="IPR024561">
    <property type="entry name" value="Pullul_strch_C"/>
</dbReference>
<comment type="caution">
    <text evidence="11">The sequence shown here is derived from an EMBL/GenBank/DDBJ whole genome shotgun (WGS) entry which is preliminary data.</text>
</comment>
<organism evidence="11 12">
    <name type="scientific">Pseudoduganella danionis</name>
    <dbReference type="NCBI Taxonomy" id="1890295"/>
    <lineage>
        <taxon>Bacteria</taxon>
        <taxon>Pseudomonadati</taxon>
        <taxon>Pseudomonadota</taxon>
        <taxon>Betaproteobacteria</taxon>
        <taxon>Burkholderiales</taxon>
        <taxon>Oxalobacteraceae</taxon>
        <taxon>Telluria group</taxon>
        <taxon>Pseudoduganella</taxon>
    </lineage>
</organism>
<dbReference type="RefSeq" id="WP_155436736.1">
    <property type="nucleotide sequence ID" value="NZ_JBHLXK010000009.1"/>
</dbReference>
<dbReference type="Gene3D" id="3.20.20.80">
    <property type="entry name" value="Glycosidases"/>
    <property type="match status" value="1"/>
</dbReference>
<dbReference type="Gene3D" id="2.60.40.1130">
    <property type="entry name" value="Rab geranylgeranyltransferase alpha-subunit, insert domain"/>
    <property type="match status" value="1"/>
</dbReference>
<evidence type="ECO:0000256" key="2">
    <source>
        <dbReference type="ARBA" id="ARBA00022729"/>
    </source>
</evidence>
<dbReference type="Gene3D" id="2.60.40.1180">
    <property type="entry name" value="Golgi alpha-mannosidase II"/>
    <property type="match status" value="1"/>
</dbReference>
<accession>A0ABW9SXK4</accession>
<comment type="catalytic activity">
    <reaction evidence="5">
        <text>Hydrolysis of (1-&gt;6)-alpha-D-glucosidic linkages in pullulan, amylopectin and glycogen, and in the alpha- and beta-limit dextrins of amylopectin and glycogen.</text>
        <dbReference type="EC" id="3.2.1.41"/>
    </reaction>
</comment>
<dbReference type="InterPro" id="IPR005323">
    <property type="entry name" value="CBM41_pullulanase"/>
</dbReference>
<dbReference type="CDD" id="cd11341">
    <property type="entry name" value="AmyAc_Pullulanase_LD-like"/>
    <property type="match status" value="1"/>
</dbReference>
<dbReference type="SUPFAM" id="SSF51445">
    <property type="entry name" value="(Trans)glycosidases"/>
    <property type="match status" value="1"/>
</dbReference>
<dbReference type="Pfam" id="PF17967">
    <property type="entry name" value="Pullulanase_N2"/>
    <property type="match status" value="1"/>
</dbReference>
<dbReference type="InterPro" id="IPR013784">
    <property type="entry name" value="Carb-bd-like_fold"/>
</dbReference>
<dbReference type="InterPro" id="IPR014756">
    <property type="entry name" value="Ig_E-set"/>
</dbReference>
<dbReference type="InterPro" id="IPR006047">
    <property type="entry name" value="GH13_cat_dom"/>
</dbReference>
<proteinExistence type="inferred from homology"/>
<evidence type="ECO:0000313" key="12">
    <source>
        <dbReference type="Proteomes" id="UP000735592"/>
    </source>
</evidence>
<keyword evidence="2 9" id="KW-0732">Signal</keyword>
<dbReference type="PROSITE" id="PS51257">
    <property type="entry name" value="PROKAR_LIPOPROTEIN"/>
    <property type="match status" value="1"/>
</dbReference>
<keyword evidence="12" id="KW-1185">Reference proteome</keyword>
<dbReference type="EC" id="3.2.1.41" evidence="6"/>
<dbReference type="InterPro" id="IPR017853">
    <property type="entry name" value="GH"/>
</dbReference>
<dbReference type="InterPro" id="IPR013783">
    <property type="entry name" value="Ig-like_fold"/>
</dbReference>
<dbReference type="InterPro" id="IPR013780">
    <property type="entry name" value="Glyco_hydro_b"/>
</dbReference>
<evidence type="ECO:0000256" key="8">
    <source>
        <dbReference type="ARBA" id="ARBA00031076"/>
    </source>
</evidence>
<feature type="chain" id="PRO_5045421074" description="pullulanase" evidence="9">
    <location>
        <begin position="27"/>
        <end position="1075"/>
    </location>
</feature>
<dbReference type="CDD" id="cd10315">
    <property type="entry name" value="CBM41_pullulanase"/>
    <property type="match status" value="1"/>
</dbReference>
<evidence type="ECO:0000256" key="3">
    <source>
        <dbReference type="ARBA" id="ARBA00022801"/>
    </source>
</evidence>
<dbReference type="CDD" id="cd02860">
    <property type="entry name" value="E_set_Pullulanase"/>
    <property type="match status" value="1"/>
</dbReference>
<dbReference type="SUPFAM" id="SSF51011">
    <property type="entry name" value="Glycosyl hydrolase domain"/>
    <property type="match status" value="1"/>
</dbReference>
<keyword evidence="4" id="KW-0326">Glycosidase</keyword>
<dbReference type="SMART" id="SM00642">
    <property type="entry name" value="Aamy"/>
    <property type="match status" value="1"/>
</dbReference>
<evidence type="ECO:0000256" key="1">
    <source>
        <dbReference type="ARBA" id="ARBA00008061"/>
    </source>
</evidence>
<evidence type="ECO:0000313" key="11">
    <source>
        <dbReference type="EMBL" id="MTW35394.1"/>
    </source>
</evidence>
<dbReference type="InterPro" id="IPR040671">
    <property type="entry name" value="Pullulanase_N2"/>
</dbReference>
<sequence length="1075" mass="111717">MTCNSDRLRGALVRAAWCALALTLSACGGGSGAAGGTSTPPPPPPAPPPVVVTDPAPAAATLRVHYFRPDASYANWGVYAWQGPKTPSSGWPGNRFLFDLADANGWGKHVDIPMDTSQSAMKFLISLPNSAGTDAAKDCPNDLSTPLGASLASSGQEVWVVSGDCTVYTSEPARFSLGAARAIWLSADTLLWPGAASTNSYQLLSAAKAGMAATAGAVNGADHSYALNVDSAGYAGLPAAVRAKYPQYSGATVLRLATPLTAAQLTSALRSQLVVTQSNAGKVVDGTQLQLAPVLDAVYAGSAPSAKLGLSFAGGVPSFSLWAPTAQSVTLNLFDSATSSTPSATLAMTPDATTGAWVYTAPNASWTNQKYYSYTVQVYSRAAGNQVVSNTVVDPYAVAVNALDPGAPAGLHAMVLNLADAPAKPAGWDTHVARNLPALLDGTDSAIYELHVREFSASDSSVGAAAAGRYDAFGPAYAGVSQGMRHLAALAQAGMTHVHLLPAVEFASIDEVRCSAPQIPAATGAEQSAASAVVATQNSDCYNWGYDPLLYGVPEGAYASNAADGSVRVREFRNMVMGLHSIGLRVVMDVVYNHTPASGQAGLSILDRIVPGYYYRLDASGNATGQSGAGPDLAAEQAMTAKLLVDTLTRWADQYKVDGFRFDIMSLMPKQVLLDIQSALNAVALADGRRSAGGPGVYLYGEGWTQNGLSFVNAQQSNMAGTGIGTFNDRMRDAVRGGSPFDSGAAMSQHQGFINGLCYDNNDGSGCDTSHATLQWCGSGTLTQQQCLYLLQSRISVGLAGNLASFPLKSGVSGAQLDYFGGPTGYTATPQENLAYISVHDNETVFDFGQYKHPATTPAAARARAQTVGLSLVALAQGVPFFQAGDDLLRSKSMDSNSYNSGDYFNRIDWSGSSNNWAVGAPPQNTGNNAANLATMTPLLNNPLLRVGASDISQATLAFQDLLRLRQDTSMFRLKTAAAIASCVSFPDQGAQQPGLIVMRISGAAGCGDRKYQSIVVLFNANKVAQTFSAASYAGRSVKLHALQAGGNDAVVKQASFAAGVFSVPARTTAVFVEP</sequence>
<dbReference type="Pfam" id="PF11852">
    <property type="entry name" value="Pullul_strch_C"/>
    <property type="match status" value="1"/>
</dbReference>
<dbReference type="Gene3D" id="2.60.40.1110">
    <property type="match status" value="1"/>
</dbReference>
<evidence type="ECO:0000256" key="6">
    <source>
        <dbReference type="ARBA" id="ARBA00024062"/>
    </source>
</evidence>
<feature type="signal peptide" evidence="9">
    <location>
        <begin position="1"/>
        <end position="26"/>
    </location>
</feature>
<protein>
    <recommendedName>
        <fullName evidence="6">pullulanase</fullName>
        <ecNumber evidence="6">3.2.1.41</ecNumber>
    </recommendedName>
    <alternativeName>
        <fullName evidence="7">Alpha-dextrin endo-1,6-alpha-glucosidase</fullName>
    </alternativeName>
    <alternativeName>
        <fullName evidence="8">Pullulan 6-glucanohydrolase</fullName>
    </alternativeName>
</protein>
<dbReference type="Gene3D" id="2.60.40.10">
    <property type="entry name" value="Immunoglobulins"/>
    <property type="match status" value="1"/>
</dbReference>
<evidence type="ECO:0000256" key="7">
    <source>
        <dbReference type="ARBA" id="ARBA00029618"/>
    </source>
</evidence>
<dbReference type="Pfam" id="PF02922">
    <property type="entry name" value="CBM_48"/>
    <property type="match status" value="1"/>
</dbReference>